<dbReference type="InterPro" id="IPR007572">
    <property type="entry name" value="Uncharacterised_Ycf20"/>
</dbReference>
<organism evidence="2 3">
    <name type="scientific">Saponaria officinalis</name>
    <name type="common">Common soapwort</name>
    <name type="synonym">Lychnis saponaria</name>
    <dbReference type="NCBI Taxonomy" id="3572"/>
    <lineage>
        <taxon>Eukaryota</taxon>
        <taxon>Viridiplantae</taxon>
        <taxon>Streptophyta</taxon>
        <taxon>Embryophyta</taxon>
        <taxon>Tracheophyta</taxon>
        <taxon>Spermatophyta</taxon>
        <taxon>Magnoliopsida</taxon>
        <taxon>eudicotyledons</taxon>
        <taxon>Gunneridae</taxon>
        <taxon>Pentapetalae</taxon>
        <taxon>Caryophyllales</taxon>
        <taxon>Caryophyllaceae</taxon>
        <taxon>Caryophylleae</taxon>
        <taxon>Saponaria</taxon>
    </lineage>
</organism>
<sequence>MFSPNVVGTRNCPPSSGYKHLWAARGAVAGNAWPRSEGIYGRSSGRTATLQIEETTHYMILMQVRPERHLALSERCETDKRNGNAPLVSDKWEIVGIDVELLGLPWYWLLELGYLSIQQMQGLCPQSFRRLDWSIKSSADGRGLDPLVDSSDERTRLLKTFKNLQRRLNARIQELRKDLPKKPIFFLVGFYCATAFATFIRKTSDWDILSAGVAVAMVEGIRALMYKLWLPSFKRARGVIVLFNYWKTGLKLGLFMDSLKY</sequence>
<reference evidence="2" key="1">
    <citation type="submission" date="2024-03" db="EMBL/GenBank/DDBJ databases">
        <title>WGS assembly of Saponaria officinalis var. Norfolk2.</title>
        <authorList>
            <person name="Jenkins J."/>
            <person name="Shu S."/>
            <person name="Grimwood J."/>
            <person name="Barry K."/>
            <person name="Goodstein D."/>
            <person name="Schmutz J."/>
            <person name="Leebens-Mack J."/>
            <person name="Osbourn A."/>
        </authorList>
    </citation>
    <scope>NUCLEOTIDE SEQUENCE [LARGE SCALE GENOMIC DNA]</scope>
    <source>
        <strain evidence="2">JIC</strain>
    </source>
</reference>
<evidence type="ECO:0000313" key="2">
    <source>
        <dbReference type="EMBL" id="KAK9697832.1"/>
    </source>
</evidence>
<keyword evidence="3" id="KW-1185">Reference proteome</keyword>
<dbReference type="EMBL" id="JBDFQZ010000008">
    <property type="protein sequence ID" value="KAK9697832.1"/>
    <property type="molecule type" value="Genomic_DNA"/>
</dbReference>
<dbReference type="Pfam" id="PF04483">
    <property type="entry name" value="DUF565"/>
    <property type="match status" value="1"/>
</dbReference>
<evidence type="ECO:0008006" key="4">
    <source>
        <dbReference type="Google" id="ProtNLM"/>
    </source>
</evidence>
<name>A0AAW1J350_SAPOF</name>
<accession>A0AAW1J350</accession>
<gene>
    <name evidence="2" type="ORF">RND81_08G064200</name>
</gene>
<protein>
    <recommendedName>
        <fullName evidence="4">Ycf20</fullName>
    </recommendedName>
</protein>
<dbReference type="PANTHER" id="PTHR33787:SF3">
    <property type="entry name" value="YCF20-LIKE PROTEIN"/>
    <property type="match status" value="1"/>
</dbReference>
<evidence type="ECO:0000313" key="3">
    <source>
        <dbReference type="Proteomes" id="UP001443914"/>
    </source>
</evidence>
<comment type="caution">
    <text evidence="2">The sequence shown here is derived from an EMBL/GenBank/DDBJ whole genome shotgun (WGS) entry which is preliminary data.</text>
</comment>
<comment type="similarity">
    <text evidence="1">Belongs to the ycf20 family.</text>
</comment>
<evidence type="ECO:0000256" key="1">
    <source>
        <dbReference type="ARBA" id="ARBA00009846"/>
    </source>
</evidence>
<proteinExistence type="inferred from homology"/>
<dbReference type="AlphaFoldDB" id="A0AAW1J350"/>
<dbReference type="Proteomes" id="UP001443914">
    <property type="component" value="Unassembled WGS sequence"/>
</dbReference>
<dbReference type="PANTHER" id="PTHR33787">
    <property type="match status" value="1"/>
</dbReference>